<evidence type="ECO:0008006" key="3">
    <source>
        <dbReference type="Google" id="ProtNLM"/>
    </source>
</evidence>
<evidence type="ECO:0000313" key="1">
    <source>
        <dbReference type="EMBL" id="KAF1305201.1"/>
    </source>
</evidence>
<keyword evidence="2" id="KW-1185">Reference proteome</keyword>
<sequence>MKVLTICGSMRYAKEMIQIATELELNKGYAVIQCVYPSEGMCQETDFAKLDQIHKKKIAISDGIYVVNIDGYIGTSTRNEIAYALENGKEVLYHEKMDDLH</sequence>
<comment type="caution">
    <text evidence="1">The sequence shown here is derived from an EMBL/GenBank/DDBJ whole genome shotgun (WGS) entry which is preliminary data.</text>
</comment>
<proteinExistence type="predicted"/>
<evidence type="ECO:0000313" key="2">
    <source>
        <dbReference type="Proteomes" id="UP000782705"/>
    </source>
</evidence>
<organism evidence="1 2">
    <name type="scientific">Candidatus Enterococcus willemsii</name>
    <dbReference type="NCBI Taxonomy" id="1857215"/>
    <lineage>
        <taxon>Bacteria</taxon>
        <taxon>Bacillati</taxon>
        <taxon>Bacillota</taxon>
        <taxon>Bacilli</taxon>
        <taxon>Lactobacillales</taxon>
        <taxon>Enterococcaceae</taxon>
        <taxon>Enterococcus</taxon>
    </lineage>
</organism>
<dbReference type="RefSeq" id="WP_161901354.1">
    <property type="nucleotide sequence ID" value="NZ_MAEL01000021.1"/>
</dbReference>
<accession>A0ABQ6Z1Y8</accession>
<dbReference type="Proteomes" id="UP000782705">
    <property type="component" value="Unassembled WGS sequence"/>
</dbReference>
<dbReference type="EMBL" id="MAEL01000021">
    <property type="protein sequence ID" value="KAF1305201.1"/>
    <property type="molecule type" value="Genomic_DNA"/>
</dbReference>
<reference evidence="1 2" key="1">
    <citation type="submission" date="2016-06" db="EMBL/GenBank/DDBJ databases">
        <title>Four novel species of enterococci isolated from chicken manure.</title>
        <authorList>
            <person name="Van Tyne D."/>
        </authorList>
    </citation>
    <scope>NUCLEOTIDE SEQUENCE [LARGE SCALE GENOMIC DNA]</scope>
    <source>
        <strain evidence="1 2">CU12B</strain>
    </source>
</reference>
<name>A0ABQ6Z1Y8_9ENTE</name>
<gene>
    <name evidence="1" type="ORF">BAU17_12560</name>
</gene>
<protein>
    <recommendedName>
        <fullName evidence="3">DUF4406 domain-containing protein</fullName>
    </recommendedName>
</protein>